<dbReference type="CDD" id="cd00009">
    <property type="entry name" value="AAA"/>
    <property type="match status" value="1"/>
</dbReference>
<dbReference type="InterPro" id="IPR002078">
    <property type="entry name" value="Sigma_54_int"/>
</dbReference>
<evidence type="ECO:0000256" key="3">
    <source>
        <dbReference type="ARBA" id="ARBA00023015"/>
    </source>
</evidence>
<dbReference type="InterPro" id="IPR025662">
    <property type="entry name" value="Sigma_54_int_dom_ATP-bd_1"/>
</dbReference>
<protein>
    <submittedName>
        <fullName evidence="7">Sigma-54 dependent transcriptional regulator</fullName>
    </submittedName>
</protein>
<dbReference type="Gene3D" id="1.10.10.60">
    <property type="entry name" value="Homeodomain-like"/>
    <property type="match status" value="1"/>
</dbReference>
<keyword evidence="2" id="KW-0067">ATP-binding</keyword>
<keyword evidence="4" id="KW-0238">DNA-binding</keyword>
<proteinExistence type="predicted"/>
<dbReference type="Pfam" id="PF02954">
    <property type="entry name" value="HTH_8"/>
    <property type="match status" value="1"/>
</dbReference>
<dbReference type="PROSITE" id="PS50045">
    <property type="entry name" value="SIGMA54_INTERACT_4"/>
    <property type="match status" value="1"/>
</dbReference>
<feature type="domain" description="Sigma-54 factor interaction" evidence="6">
    <location>
        <begin position="166"/>
        <end position="395"/>
    </location>
</feature>
<dbReference type="EMBL" id="JBGUBD010000009">
    <property type="protein sequence ID" value="MFA9479527.1"/>
    <property type="molecule type" value="Genomic_DNA"/>
</dbReference>
<dbReference type="PROSITE" id="PS00688">
    <property type="entry name" value="SIGMA54_INTERACT_3"/>
    <property type="match status" value="1"/>
</dbReference>
<evidence type="ECO:0000313" key="8">
    <source>
        <dbReference type="Proteomes" id="UP001575105"/>
    </source>
</evidence>
<dbReference type="InterPro" id="IPR009057">
    <property type="entry name" value="Homeodomain-like_sf"/>
</dbReference>
<dbReference type="Gene3D" id="3.40.50.2300">
    <property type="match status" value="1"/>
</dbReference>
<dbReference type="SUPFAM" id="SSF52540">
    <property type="entry name" value="P-loop containing nucleoside triphosphate hydrolases"/>
    <property type="match status" value="1"/>
</dbReference>
<keyword evidence="8" id="KW-1185">Reference proteome</keyword>
<accession>A0ABV4U8B5</accession>
<gene>
    <name evidence="7" type="ORF">ACERK3_14655</name>
</gene>
<dbReference type="PROSITE" id="PS00675">
    <property type="entry name" value="SIGMA54_INTERACT_1"/>
    <property type="match status" value="1"/>
</dbReference>
<comment type="caution">
    <text evidence="7">The sequence shown here is derived from an EMBL/GenBank/DDBJ whole genome shotgun (WGS) entry which is preliminary data.</text>
</comment>
<evidence type="ECO:0000256" key="2">
    <source>
        <dbReference type="ARBA" id="ARBA00022840"/>
    </source>
</evidence>
<dbReference type="InterPro" id="IPR002197">
    <property type="entry name" value="HTH_Fis"/>
</dbReference>
<dbReference type="PANTHER" id="PTHR32071:SF117">
    <property type="entry name" value="PTS-DEPENDENT DIHYDROXYACETONE KINASE OPERON REGULATORY PROTEIN-RELATED"/>
    <property type="match status" value="1"/>
</dbReference>
<keyword evidence="3" id="KW-0805">Transcription regulation</keyword>
<dbReference type="Gene3D" id="3.40.50.300">
    <property type="entry name" value="P-loop containing nucleotide triphosphate hydrolases"/>
    <property type="match status" value="1"/>
</dbReference>
<evidence type="ECO:0000256" key="5">
    <source>
        <dbReference type="ARBA" id="ARBA00023163"/>
    </source>
</evidence>
<dbReference type="InterPro" id="IPR011006">
    <property type="entry name" value="CheY-like_superfamily"/>
</dbReference>
<dbReference type="RefSeq" id="WP_425346446.1">
    <property type="nucleotide sequence ID" value="NZ_JBGUBD010000009.1"/>
</dbReference>
<dbReference type="SUPFAM" id="SSF52172">
    <property type="entry name" value="CheY-like"/>
    <property type="match status" value="1"/>
</dbReference>
<dbReference type="Pfam" id="PF00158">
    <property type="entry name" value="Sigma54_activat"/>
    <property type="match status" value="1"/>
</dbReference>
<dbReference type="InterPro" id="IPR058031">
    <property type="entry name" value="AAA_lid_NorR"/>
</dbReference>
<dbReference type="PRINTS" id="PR01590">
    <property type="entry name" value="HTHFIS"/>
</dbReference>
<dbReference type="SUPFAM" id="SSF46689">
    <property type="entry name" value="Homeodomain-like"/>
    <property type="match status" value="1"/>
</dbReference>
<name>A0ABV4U8B5_9BACT</name>
<dbReference type="InterPro" id="IPR025944">
    <property type="entry name" value="Sigma_54_int_dom_CS"/>
</dbReference>
<organism evidence="7 8">
    <name type="scientific">Natronomicrosphaera hydrolytica</name>
    <dbReference type="NCBI Taxonomy" id="3242702"/>
    <lineage>
        <taxon>Bacteria</taxon>
        <taxon>Pseudomonadati</taxon>
        <taxon>Planctomycetota</taxon>
        <taxon>Phycisphaerae</taxon>
        <taxon>Phycisphaerales</taxon>
        <taxon>Phycisphaeraceae</taxon>
        <taxon>Natronomicrosphaera</taxon>
    </lineage>
</organism>
<evidence type="ECO:0000259" key="6">
    <source>
        <dbReference type="PROSITE" id="PS50045"/>
    </source>
</evidence>
<keyword evidence="1" id="KW-0547">Nucleotide-binding</keyword>
<dbReference type="SMART" id="SM00382">
    <property type="entry name" value="AAA"/>
    <property type="match status" value="1"/>
</dbReference>
<keyword evidence="5" id="KW-0804">Transcription</keyword>
<evidence type="ECO:0000313" key="7">
    <source>
        <dbReference type="EMBL" id="MFA9479527.1"/>
    </source>
</evidence>
<sequence>MPRVLVTSGFATDTLQAMRQRWEVVDIPEHREALAWLRQCAELPEAVVIGYAVQPQPGEDDLPPEPTPTSYDLPAHEMLAQTLAIDPELPVIVSTGMAESEAIVFLIKRGAFDYVTEPLQPVTSKERERHTQRLAMAVSRAVKWRQLVLENHRLRQSARTEARSLILGQSAAIQRVTQLIEKVAPTPTTVLVTGDSGTGKELVARAVHDASGRKDQPFLGINCGALEDTLLRSELFGHERGAFTGADASHPGLLRQAGHGTLFLDEIATVSAAFQVTLLRVLEERAARPIGGRQQYDVHCRILAASNYDLADMVTQGKFRKDLYYRLNVFQLKIPPLRQRRQDIPILAQHFLDRIKTDYGKPEARFTSAAMEAMESHDWPGNVRELRNVIERALILCNGTQIRHADLGLTRDDTSVSLDGQLDLRQAMEQVESRIISKALARTGNNLAAAARLLNVKRPTLHYRIRHLGLRQTTEDSN</sequence>
<evidence type="ECO:0000256" key="1">
    <source>
        <dbReference type="ARBA" id="ARBA00022741"/>
    </source>
</evidence>
<reference evidence="7 8" key="1">
    <citation type="submission" date="2024-08" db="EMBL/GenBank/DDBJ databases">
        <title>Whole-genome sequencing of halo(alkali)philic microorganisms from hypersaline lakes.</title>
        <authorList>
            <person name="Sorokin D.Y."/>
            <person name="Merkel A.Y."/>
            <person name="Messina E."/>
            <person name="Yakimov M."/>
        </authorList>
    </citation>
    <scope>NUCLEOTIDE SEQUENCE [LARGE SCALE GENOMIC DNA]</scope>
    <source>
        <strain evidence="7 8">AB-hyl4</strain>
    </source>
</reference>
<dbReference type="Proteomes" id="UP001575105">
    <property type="component" value="Unassembled WGS sequence"/>
</dbReference>
<dbReference type="Pfam" id="PF25601">
    <property type="entry name" value="AAA_lid_14"/>
    <property type="match status" value="1"/>
</dbReference>
<evidence type="ECO:0000256" key="4">
    <source>
        <dbReference type="ARBA" id="ARBA00023125"/>
    </source>
</evidence>
<dbReference type="InterPro" id="IPR027417">
    <property type="entry name" value="P-loop_NTPase"/>
</dbReference>
<dbReference type="PANTHER" id="PTHR32071">
    <property type="entry name" value="TRANSCRIPTIONAL REGULATORY PROTEIN"/>
    <property type="match status" value="1"/>
</dbReference>
<dbReference type="InterPro" id="IPR003593">
    <property type="entry name" value="AAA+_ATPase"/>
</dbReference>
<dbReference type="Gene3D" id="1.10.8.60">
    <property type="match status" value="1"/>
</dbReference>